<dbReference type="EMBL" id="CP086239">
    <property type="protein sequence ID" value="WAG61494.1"/>
    <property type="molecule type" value="Genomic_DNA"/>
</dbReference>
<dbReference type="AlphaFoldDB" id="A0AA47I8I9"/>
<accession>A0AA47I8I9</accession>
<reference evidence="1" key="1">
    <citation type="submission" date="2021-11" db="EMBL/GenBank/DDBJ databases">
        <title>Clostridia strains as spoilage organisms.</title>
        <authorList>
            <person name="Wambui J."/>
            <person name="Stevens M.J.A."/>
            <person name="Stephan R."/>
        </authorList>
    </citation>
    <scope>NUCLEOTIDE SEQUENCE</scope>
    <source>
        <strain evidence="1">CF009</strain>
    </source>
</reference>
<gene>
    <name evidence="1" type="ORF">LL038_04380</name>
</gene>
<protein>
    <submittedName>
        <fullName evidence="1">Uncharacterized protein</fullName>
    </submittedName>
</protein>
<organism evidence="1 2">
    <name type="scientific">Clostridium estertheticum</name>
    <dbReference type="NCBI Taxonomy" id="238834"/>
    <lineage>
        <taxon>Bacteria</taxon>
        <taxon>Bacillati</taxon>
        <taxon>Bacillota</taxon>
        <taxon>Clostridia</taxon>
        <taxon>Eubacteriales</taxon>
        <taxon>Clostridiaceae</taxon>
        <taxon>Clostridium</taxon>
    </lineage>
</organism>
<dbReference type="RefSeq" id="WP_216119877.1">
    <property type="nucleotide sequence ID" value="NZ_CP086239.1"/>
</dbReference>
<evidence type="ECO:0000313" key="1">
    <source>
        <dbReference type="EMBL" id="WAG61494.1"/>
    </source>
</evidence>
<sequence length="55" mass="6260">MENKSSLVAIILVALISIWTISNTLSVKNKNKCSFQLNMYLVIGNYNPFLEIKKI</sequence>
<name>A0AA47I8I9_9CLOT</name>
<proteinExistence type="predicted"/>
<evidence type="ECO:0000313" key="2">
    <source>
        <dbReference type="Proteomes" id="UP001164733"/>
    </source>
</evidence>
<dbReference type="Proteomes" id="UP001164733">
    <property type="component" value="Chromosome"/>
</dbReference>